<evidence type="ECO:0000313" key="5">
    <source>
        <dbReference type="EMBL" id="RAV17656.1"/>
    </source>
</evidence>
<keyword evidence="3" id="KW-0732">Signal</keyword>
<keyword evidence="1" id="KW-0677">Repeat</keyword>
<dbReference type="PANTHER" id="PTHR43215:SF14">
    <property type="entry name" value="RADIAL SPOKE HEAD 1 HOMOLOG"/>
    <property type="match status" value="1"/>
</dbReference>
<dbReference type="Gene3D" id="2.20.110.10">
    <property type="entry name" value="Histone H3 K4-specific methyltransferase SET7/9 N-terminal domain"/>
    <property type="match status" value="2"/>
</dbReference>
<gene>
    <name evidence="5" type="ORF">DQG23_26350</name>
</gene>
<feature type="chain" id="PRO_5016235363" description="Copper amine oxidase-like N-terminal domain-containing protein" evidence="3">
    <location>
        <begin position="30"/>
        <end position="528"/>
    </location>
</feature>
<dbReference type="InterPro" id="IPR012854">
    <property type="entry name" value="Cu_amine_oxidase-like_N"/>
</dbReference>
<dbReference type="Gene3D" id="3.30.457.10">
    <property type="entry name" value="Copper amine oxidase-like, N-terminal domain"/>
    <property type="match status" value="1"/>
</dbReference>
<dbReference type="OrthoDB" id="38457at2"/>
<dbReference type="EMBL" id="QMFB01000018">
    <property type="protein sequence ID" value="RAV17656.1"/>
    <property type="molecule type" value="Genomic_DNA"/>
</dbReference>
<dbReference type="Pfam" id="PF07833">
    <property type="entry name" value="Cu_amine_oxidN1"/>
    <property type="match status" value="1"/>
</dbReference>
<feature type="domain" description="Copper amine oxidase-like N-terminal" evidence="4">
    <location>
        <begin position="45"/>
        <end position="151"/>
    </location>
</feature>
<reference evidence="5 6" key="1">
    <citation type="journal article" date="2009" name="Int. J. Syst. Evol. Microbiol.">
        <title>Paenibacillus contaminans sp. nov., isolated from a contaminated laboratory plate.</title>
        <authorList>
            <person name="Chou J.H."/>
            <person name="Lee J.H."/>
            <person name="Lin M.C."/>
            <person name="Chang P.S."/>
            <person name="Arun A.B."/>
            <person name="Young C.C."/>
            <person name="Chen W.M."/>
        </authorList>
    </citation>
    <scope>NUCLEOTIDE SEQUENCE [LARGE SCALE GENOMIC DNA]</scope>
    <source>
        <strain evidence="5 6">CKOBP-6</strain>
    </source>
</reference>
<dbReference type="InterPro" id="IPR036582">
    <property type="entry name" value="Mao_N_sf"/>
</dbReference>
<evidence type="ECO:0000313" key="6">
    <source>
        <dbReference type="Proteomes" id="UP000250369"/>
    </source>
</evidence>
<dbReference type="SUPFAM" id="SSF82185">
    <property type="entry name" value="Histone H3 K4-specific methyltransferase SET7/9 N-terminal domain"/>
    <property type="match status" value="1"/>
</dbReference>
<evidence type="ECO:0000256" key="3">
    <source>
        <dbReference type="SAM" id="SignalP"/>
    </source>
</evidence>
<accession>A0A329MEI4</accession>
<evidence type="ECO:0000256" key="1">
    <source>
        <dbReference type="ARBA" id="ARBA00022737"/>
    </source>
</evidence>
<dbReference type="RefSeq" id="WP_113034021.1">
    <property type="nucleotide sequence ID" value="NZ_QMFB01000018.1"/>
</dbReference>
<dbReference type="PANTHER" id="PTHR43215">
    <property type="entry name" value="RADIAL SPOKE HEAD 1 HOMOLOG"/>
    <property type="match status" value="1"/>
</dbReference>
<dbReference type="AlphaFoldDB" id="A0A329MEI4"/>
<evidence type="ECO:0000256" key="2">
    <source>
        <dbReference type="SAM" id="MobiDB-lite"/>
    </source>
</evidence>
<dbReference type="SMART" id="SM00698">
    <property type="entry name" value="MORN"/>
    <property type="match status" value="3"/>
</dbReference>
<name>A0A329MEI4_9BACL</name>
<comment type="caution">
    <text evidence="5">The sequence shown here is derived from an EMBL/GenBank/DDBJ whole genome shotgun (WGS) entry which is preliminary data.</text>
</comment>
<proteinExistence type="predicted"/>
<organism evidence="5 6">
    <name type="scientific">Paenibacillus contaminans</name>
    <dbReference type="NCBI Taxonomy" id="450362"/>
    <lineage>
        <taxon>Bacteria</taxon>
        <taxon>Bacillati</taxon>
        <taxon>Bacillota</taxon>
        <taxon>Bacilli</taxon>
        <taxon>Bacillales</taxon>
        <taxon>Paenibacillaceae</taxon>
        <taxon>Paenibacillus</taxon>
    </lineage>
</organism>
<dbReference type="SUPFAM" id="SSF55383">
    <property type="entry name" value="Copper amine oxidase, domain N"/>
    <property type="match status" value="1"/>
</dbReference>
<dbReference type="InterPro" id="IPR003409">
    <property type="entry name" value="MORN"/>
</dbReference>
<sequence length="528" mass="58717">MRSRFIKWAAGTLLAASLLLTGGSPYAWAEEAKPASAEAAVTITIDGKLQTYSQPAVIVGQTTMVPMRAIFQALGAKIEWDNDTRTVTAVKAYTKIKLAIGLSAAVVSGEPVVLEEAPLLVNDNTMVPVRFIGEALGATVTWDNATRTVKIATAPPISRPKPQKPLDVRAAAASPTAELPVEPQPSWKPVKAVKPPVDAPEAGAKEWRTFATSHYQVYYTEQEETVFAIAKHLDAIYLHASETLDHALSYKIPLALLNKEDYEKAVKLSWSEGEWNVKDRKMMIKLDEPSLDRLLITALHETVHAITLSADASKSKTYPFWFMEGAATYHELDAPFYAAMRDLKVYEALAANKLMTWDELAESSDKWENVELGYALSQSIYAFLAERYGEPAIASIFFTRGLFNDQLQLISNQTVKELERQWIADLKRKTAANKSYPGIYYGKDWKYVGELLQGRFHGFGRYYENGKLVYEGDFKDGEVEGQGTLYYESGARYVGSLRGGKPDGQGTAYDEHGNVRFSGEFRDNTYIQ</sequence>
<protein>
    <recommendedName>
        <fullName evidence="4">Copper amine oxidase-like N-terminal domain-containing protein</fullName>
    </recommendedName>
</protein>
<feature type="compositionally biased region" description="Low complexity" evidence="2">
    <location>
        <begin position="188"/>
        <end position="197"/>
    </location>
</feature>
<dbReference type="Proteomes" id="UP000250369">
    <property type="component" value="Unassembled WGS sequence"/>
</dbReference>
<feature type="region of interest" description="Disordered" evidence="2">
    <location>
        <begin position="155"/>
        <end position="197"/>
    </location>
</feature>
<keyword evidence="6" id="KW-1185">Reference proteome</keyword>
<evidence type="ECO:0000259" key="4">
    <source>
        <dbReference type="Pfam" id="PF07833"/>
    </source>
</evidence>
<feature type="signal peptide" evidence="3">
    <location>
        <begin position="1"/>
        <end position="29"/>
    </location>
</feature>